<evidence type="ECO:0000256" key="5">
    <source>
        <dbReference type="ARBA" id="ARBA00022679"/>
    </source>
</evidence>
<dbReference type="FunFam" id="3.30.565.10:FF:000010">
    <property type="entry name" value="Sensor histidine kinase RcsC"/>
    <property type="match status" value="1"/>
</dbReference>
<evidence type="ECO:0000256" key="14">
    <source>
        <dbReference type="SAM" id="Coils"/>
    </source>
</evidence>
<dbReference type="PROSITE" id="PS50109">
    <property type="entry name" value="HIS_KIN"/>
    <property type="match status" value="1"/>
</dbReference>
<dbReference type="SMART" id="SM00448">
    <property type="entry name" value="REC"/>
    <property type="match status" value="1"/>
</dbReference>
<dbReference type="PROSITE" id="PS50112">
    <property type="entry name" value="PAS"/>
    <property type="match status" value="2"/>
</dbReference>
<dbReference type="SMART" id="SM00086">
    <property type="entry name" value="PAC"/>
    <property type="match status" value="4"/>
</dbReference>
<dbReference type="InterPro" id="IPR036890">
    <property type="entry name" value="HATPase_C_sf"/>
</dbReference>
<dbReference type="Pfam" id="PF00512">
    <property type="entry name" value="HisKA"/>
    <property type="match status" value="1"/>
</dbReference>
<dbReference type="InterPro" id="IPR011006">
    <property type="entry name" value="CheY-like_superfamily"/>
</dbReference>
<evidence type="ECO:0000313" key="20">
    <source>
        <dbReference type="Proteomes" id="UP000555411"/>
    </source>
</evidence>
<gene>
    <name evidence="19" type="ORF">H7F16_18330</name>
</gene>
<dbReference type="InterPro" id="IPR000014">
    <property type="entry name" value="PAS"/>
</dbReference>
<comment type="catalytic activity">
    <reaction evidence="1">
        <text>ATP + protein L-histidine = ADP + protein N-phospho-L-histidine.</text>
        <dbReference type="EC" id="2.7.13.3"/>
    </reaction>
</comment>
<dbReference type="InterPro" id="IPR035965">
    <property type="entry name" value="PAS-like_dom_sf"/>
</dbReference>
<dbReference type="SMART" id="SM00091">
    <property type="entry name" value="PAS"/>
    <property type="match status" value="5"/>
</dbReference>
<evidence type="ECO:0000256" key="10">
    <source>
        <dbReference type="ARBA" id="ARBA00022989"/>
    </source>
</evidence>
<comment type="caution">
    <text evidence="19">The sequence shown here is derived from an EMBL/GenBank/DDBJ whole genome shotgun (WGS) entry which is preliminary data.</text>
</comment>
<dbReference type="NCBIfam" id="TIGR00229">
    <property type="entry name" value="sensory_box"/>
    <property type="match status" value="3"/>
</dbReference>
<evidence type="ECO:0000256" key="4">
    <source>
        <dbReference type="ARBA" id="ARBA00022553"/>
    </source>
</evidence>
<evidence type="ECO:0000256" key="9">
    <source>
        <dbReference type="ARBA" id="ARBA00022840"/>
    </source>
</evidence>
<dbReference type="GO" id="GO:0016020">
    <property type="term" value="C:membrane"/>
    <property type="evidence" value="ECO:0007669"/>
    <property type="project" value="UniProtKB-SubCell"/>
</dbReference>
<evidence type="ECO:0000256" key="3">
    <source>
        <dbReference type="ARBA" id="ARBA00012438"/>
    </source>
</evidence>
<dbReference type="Gene3D" id="3.30.565.10">
    <property type="entry name" value="Histidine kinase-like ATPase, C-terminal domain"/>
    <property type="match status" value="1"/>
</dbReference>
<dbReference type="SUPFAM" id="SSF55785">
    <property type="entry name" value="PYP-like sensor domain (PAS domain)"/>
    <property type="match status" value="5"/>
</dbReference>
<dbReference type="FunFam" id="1.10.287.130:FF:000004">
    <property type="entry name" value="Ethylene receptor 1"/>
    <property type="match status" value="1"/>
</dbReference>
<dbReference type="InterPro" id="IPR003594">
    <property type="entry name" value="HATPase_dom"/>
</dbReference>
<evidence type="ECO:0000256" key="12">
    <source>
        <dbReference type="ARBA" id="ARBA00023136"/>
    </source>
</evidence>
<dbReference type="GO" id="GO:0005524">
    <property type="term" value="F:ATP binding"/>
    <property type="evidence" value="ECO:0007669"/>
    <property type="project" value="UniProtKB-KW"/>
</dbReference>
<dbReference type="SUPFAM" id="SSF47384">
    <property type="entry name" value="Homodimeric domain of signal transducing histidine kinase"/>
    <property type="match status" value="1"/>
</dbReference>
<dbReference type="Pfam" id="PF12860">
    <property type="entry name" value="PAS_7"/>
    <property type="match status" value="1"/>
</dbReference>
<accession>A0A842ID04</accession>
<feature type="domain" description="PAS" evidence="17">
    <location>
        <begin position="2"/>
        <end position="72"/>
    </location>
</feature>
<dbReference type="InterPro" id="IPR001789">
    <property type="entry name" value="Sig_transdc_resp-reg_receiver"/>
</dbReference>
<keyword evidence="9" id="KW-0067">ATP-binding</keyword>
<feature type="domain" description="Histidine kinase" evidence="15">
    <location>
        <begin position="641"/>
        <end position="857"/>
    </location>
</feature>
<dbReference type="PANTHER" id="PTHR43047">
    <property type="entry name" value="TWO-COMPONENT HISTIDINE PROTEIN KINASE"/>
    <property type="match status" value="1"/>
</dbReference>
<feature type="modified residue" description="4-aspartylphosphate" evidence="13">
    <location>
        <position position="927"/>
    </location>
</feature>
<dbReference type="PROSITE" id="PS50110">
    <property type="entry name" value="RESPONSE_REGULATORY"/>
    <property type="match status" value="1"/>
</dbReference>
<dbReference type="Pfam" id="PF00072">
    <property type="entry name" value="Response_reg"/>
    <property type="match status" value="1"/>
</dbReference>
<organism evidence="19 20">
    <name type="scientific">Paragemmobacter straminiformis</name>
    <dbReference type="NCBI Taxonomy" id="2045119"/>
    <lineage>
        <taxon>Bacteria</taxon>
        <taxon>Pseudomonadati</taxon>
        <taxon>Pseudomonadota</taxon>
        <taxon>Alphaproteobacteria</taxon>
        <taxon>Rhodobacterales</taxon>
        <taxon>Paracoccaceae</taxon>
        <taxon>Paragemmobacter</taxon>
    </lineage>
</organism>
<keyword evidence="8" id="KW-0418">Kinase</keyword>
<dbReference type="Pfam" id="PF02518">
    <property type="entry name" value="HATPase_c"/>
    <property type="match status" value="1"/>
</dbReference>
<dbReference type="InterPro" id="IPR036097">
    <property type="entry name" value="HisK_dim/P_sf"/>
</dbReference>
<dbReference type="PROSITE" id="PS50113">
    <property type="entry name" value="PAC"/>
    <property type="match status" value="2"/>
</dbReference>
<dbReference type="PANTHER" id="PTHR43047:SF64">
    <property type="entry name" value="HISTIDINE KINASE CONTAINING CHEY-HOMOLOGOUS RECEIVER DOMAIN AND PAS DOMAIN-RELATED"/>
    <property type="match status" value="1"/>
</dbReference>
<comment type="subcellular location">
    <subcellularLocation>
        <location evidence="2">Membrane</location>
    </subcellularLocation>
</comment>
<sequence length="1007" mass="111090">MEDKGFANFFEASADMLCIGDMQGYVHAVNPAWEPILGWTPAEVVGRPLSDFVHPDDLEDTNTAVASLRDGASRHFVNRLRARDGTWHELEWSGSFDAARGLVYATARDVTERRRAAFHHARIEAVSGVGSWEIDVESGAIFWSPETYRIHGMPQGAAVALETALDFYAPESRAVVVAHFNALMKEGTPFDLELQFSTAKGRPRWVRSTAGVEWRRGHIARIFGTFEDITERKRLEHNLEQERNRLQATLAAIPDPIFEVDYDGNFIGYHVAEGVPLFLPPDHFIGRPMAEVLPPDVAAIAVEAMREVDATGLSRGKRYRLTPPDGEQTFWYELSASARTPYDASSKPGYLFIARDITEAVQNEAVLRYRDTLLEALFDLSPVGIVLNDLETGAMVDANAAFMSYTGYTRPELLALTYFEVCPPEFHAVDAAQIEILRATGRCGPFEKAFLRKDGRQFPALCNAVRITDDNGRVLIWSLVEDITDRKLREERLQQAERAAIAAREQLVTAVEALPDGFVLYDADDRLVIANGRYKEIYAESAPAMIRGTAFVDILRYGLKRGQYAEAVGREETWLAERMHKHLNPGPMIEQRLGNGRVLRIFERKTPDGGSVGLRVDVTELHDARERAEEASRSKSLFLANMSHEIRTPLNGILGMADLLAADLSDPDLARTAQTIRESGETLLTILNDILDMSKIEAGKLQLVQDTFSPSEIGRKVGALHRLKAEEKGLAFHKDFPADLPLRTGDAHRLSQILHNLLSNAVKFTETGSVVLRITGGAAEPLTIEVRDTGIGMSADQKARIFDDFEQADPSMTRRYGGTGLGMSIVRRLTAMMDGRIEIDSAPDKGTTVRVTLPLPAVAPAEATPPRGTELPALHGVRALVADDNPINLQIIDAFLKRMGIETLLVENGRQAVEAWAPGRFDILCFDIAMPEMDGITALREIRRLAENSGTVAPPAVAVTANAMAHQVDEYLASGFAAHLPKPVRRADLAARVAALVQSVQEGSETL</sequence>
<dbReference type="InterPro" id="IPR013655">
    <property type="entry name" value="PAS_fold_3"/>
</dbReference>
<evidence type="ECO:0000259" key="16">
    <source>
        <dbReference type="PROSITE" id="PS50110"/>
    </source>
</evidence>
<keyword evidence="7" id="KW-0547">Nucleotide-binding</keyword>
<dbReference type="InterPro" id="IPR004358">
    <property type="entry name" value="Sig_transdc_His_kin-like_C"/>
</dbReference>
<dbReference type="CDD" id="cd17546">
    <property type="entry name" value="REC_hyHK_CKI1_RcsC-like"/>
    <property type="match status" value="1"/>
</dbReference>
<reference evidence="19 20" key="1">
    <citation type="journal article" date="2017" name="Int. J. Syst. Evol. Microbiol.">
        <title>Gemmobacter straminiformis sp. nov., isolated from an artificial fountain.</title>
        <authorList>
            <person name="Kang J.Y."/>
            <person name="Kim M.J."/>
            <person name="Chun J."/>
            <person name="Son K.P."/>
            <person name="Jahng K.Y."/>
        </authorList>
    </citation>
    <scope>NUCLEOTIDE SEQUENCE [LARGE SCALE GENOMIC DNA]</scope>
    <source>
        <strain evidence="19 20">CAM-8</strain>
    </source>
</reference>
<feature type="coiled-coil region" evidence="14">
    <location>
        <begin position="486"/>
        <end position="513"/>
    </location>
</feature>
<dbReference type="SMART" id="SM00388">
    <property type="entry name" value="HisKA"/>
    <property type="match status" value="1"/>
</dbReference>
<dbReference type="GO" id="GO:0000155">
    <property type="term" value="F:phosphorelay sensor kinase activity"/>
    <property type="evidence" value="ECO:0007669"/>
    <property type="project" value="InterPro"/>
</dbReference>
<evidence type="ECO:0000256" key="1">
    <source>
        <dbReference type="ARBA" id="ARBA00000085"/>
    </source>
</evidence>
<dbReference type="EMBL" id="JACLQD010000007">
    <property type="protein sequence ID" value="MBC2837481.1"/>
    <property type="molecule type" value="Genomic_DNA"/>
</dbReference>
<feature type="domain" description="PAC" evidence="18">
    <location>
        <begin position="444"/>
        <end position="495"/>
    </location>
</feature>
<evidence type="ECO:0000256" key="7">
    <source>
        <dbReference type="ARBA" id="ARBA00022741"/>
    </source>
</evidence>
<dbReference type="AlphaFoldDB" id="A0A842ID04"/>
<keyword evidence="20" id="KW-1185">Reference proteome</keyword>
<name>A0A842ID04_9RHOB</name>
<dbReference type="Pfam" id="PF13426">
    <property type="entry name" value="PAS_9"/>
    <property type="match status" value="1"/>
</dbReference>
<dbReference type="EC" id="2.7.13.3" evidence="3"/>
<keyword evidence="4 13" id="KW-0597">Phosphoprotein</keyword>
<keyword evidence="11" id="KW-0902">Two-component regulatory system</keyword>
<feature type="domain" description="PAS" evidence="17">
    <location>
        <begin position="370"/>
        <end position="425"/>
    </location>
</feature>
<evidence type="ECO:0000256" key="6">
    <source>
        <dbReference type="ARBA" id="ARBA00022692"/>
    </source>
</evidence>
<proteinExistence type="predicted"/>
<dbReference type="SMART" id="SM00387">
    <property type="entry name" value="HATPase_c"/>
    <property type="match status" value="1"/>
</dbReference>
<keyword evidence="14" id="KW-0175">Coiled coil</keyword>
<evidence type="ECO:0000256" key="11">
    <source>
        <dbReference type="ARBA" id="ARBA00023012"/>
    </source>
</evidence>
<feature type="domain" description="PAC" evidence="18">
    <location>
        <begin position="190"/>
        <end position="241"/>
    </location>
</feature>
<dbReference type="Gene3D" id="3.40.50.2300">
    <property type="match status" value="1"/>
</dbReference>
<keyword evidence="10" id="KW-1133">Transmembrane helix</keyword>
<evidence type="ECO:0000256" key="8">
    <source>
        <dbReference type="ARBA" id="ARBA00022777"/>
    </source>
</evidence>
<evidence type="ECO:0000256" key="13">
    <source>
        <dbReference type="PROSITE-ProRule" id="PRU00169"/>
    </source>
</evidence>
<dbReference type="Pfam" id="PF08447">
    <property type="entry name" value="PAS_3"/>
    <property type="match status" value="2"/>
</dbReference>
<dbReference type="CDD" id="cd00082">
    <property type="entry name" value="HisKA"/>
    <property type="match status" value="1"/>
</dbReference>
<dbReference type="InterPro" id="IPR001610">
    <property type="entry name" value="PAC"/>
</dbReference>
<dbReference type="CDD" id="cd00130">
    <property type="entry name" value="PAS"/>
    <property type="match status" value="3"/>
</dbReference>
<feature type="domain" description="Response regulatory" evidence="16">
    <location>
        <begin position="878"/>
        <end position="997"/>
    </location>
</feature>
<keyword evidence="12" id="KW-0472">Membrane</keyword>
<dbReference type="Gene3D" id="1.10.287.130">
    <property type="match status" value="1"/>
</dbReference>
<dbReference type="PRINTS" id="PR00344">
    <property type="entry name" value="BCTRLSENSOR"/>
</dbReference>
<dbReference type="SUPFAM" id="SSF55874">
    <property type="entry name" value="ATPase domain of HSP90 chaperone/DNA topoisomerase II/histidine kinase"/>
    <property type="match status" value="1"/>
</dbReference>
<dbReference type="InterPro" id="IPR013656">
    <property type="entry name" value="PAS_4"/>
</dbReference>
<keyword evidence="5" id="KW-0808">Transferase</keyword>
<evidence type="ECO:0000259" key="17">
    <source>
        <dbReference type="PROSITE" id="PS50112"/>
    </source>
</evidence>
<dbReference type="InterPro" id="IPR005467">
    <property type="entry name" value="His_kinase_dom"/>
</dbReference>
<dbReference type="Gene3D" id="3.30.450.20">
    <property type="entry name" value="PAS domain"/>
    <property type="match status" value="5"/>
</dbReference>
<dbReference type="SUPFAM" id="SSF52172">
    <property type="entry name" value="CheY-like"/>
    <property type="match status" value="1"/>
</dbReference>
<keyword evidence="6" id="KW-0812">Transmembrane</keyword>
<dbReference type="CDD" id="cd16922">
    <property type="entry name" value="HATPase_EvgS-ArcB-TorS-like"/>
    <property type="match status" value="1"/>
</dbReference>
<evidence type="ECO:0000313" key="19">
    <source>
        <dbReference type="EMBL" id="MBC2837481.1"/>
    </source>
</evidence>
<evidence type="ECO:0000259" key="18">
    <source>
        <dbReference type="PROSITE" id="PS50113"/>
    </source>
</evidence>
<dbReference type="Proteomes" id="UP000555411">
    <property type="component" value="Unassembled WGS sequence"/>
</dbReference>
<evidence type="ECO:0000256" key="2">
    <source>
        <dbReference type="ARBA" id="ARBA00004370"/>
    </source>
</evidence>
<evidence type="ECO:0000259" key="15">
    <source>
        <dbReference type="PROSITE" id="PS50109"/>
    </source>
</evidence>
<dbReference type="InterPro" id="IPR003661">
    <property type="entry name" value="HisK_dim/P_dom"/>
</dbReference>
<protein>
    <recommendedName>
        <fullName evidence="3">histidine kinase</fullName>
        <ecNumber evidence="3">2.7.13.3</ecNumber>
    </recommendedName>
</protein>
<dbReference type="Pfam" id="PF08448">
    <property type="entry name" value="PAS_4"/>
    <property type="match status" value="1"/>
</dbReference>
<dbReference type="InterPro" id="IPR000700">
    <property type="entry name" value="PAS-assoc_C"/>
</dbReference>